<feature type="transmembrane region" description="Helical" evidence="12">
    <location>
        <begin position="143"/>
        <end position="161"/>
    </location>
</feature>
<comment type="caution">
    <text evidence="14">The sequence shown here is derived from an EMBL/GenBank/DDBJ whole genome shotgun (WGS) entry which is preliminary data.</text>
</comment>
<keyword evidence="5 12" id="KW-1133">Transmembrane helix</keyword>
<evidence type="ECO:0000256" key="3">
    <source>
        <dbReference type="ARBA" id="ARBA00022692"/>
    </source>
</evidence>
<dbReference type="Pfam" id="PF00487">
    <property type="entry name" value="FA_desaturase"/>
    <property type="match status" value="1"/>
</dbReference>
<comment type="subcellular location">
    <subcellularLocation>
        <location evidence="1">Membrane</location>
        <topology evidence="1">Multi-pass membrane protein</topology>
    </subcellularLocation>
</comment>
<dbReference type="GO" id="GO:0016020">
    <property type="term" value="C:membrane"/>
    <property type="evidence" value="ECO:0007669"/>
    <property type="project" value="UniProtKB-SubCell"/>
</dbReference>
<dbReference type="GO" id="GO:0016717">
    <property type="term" value="F:oxidoreductase activity, acting on paired donors, with oxidation of a pair of donors resulting in the reduction of molecular oxygen to two molecules of water"/>
    <property type="evidence" value="ECO:0007669"/>
    <property type="project" value="InterPro"/>
</dbReference>
<evidence type="ECO:0000256" key="12">
    <source>
        <dbReference type="SAM" id="Phobius"/>
    </source>
</evidence>
<dbReference type="InterPro" id="IPR015876">
    <property type="entry name" value="Acyl-CoA_DS"/>
</dbReference>
<dbReference type="PANTHER" id="PTHR11351:SF31">
    <property type="entry name" value="DESATURASE 1, ISOFORM A-RELATED"/>
    <property type="match status" value="1"/>
</dbReference>
<keyword evidence="11" id="KW-0175">Coiled coil</keyword>
<evidence type="ECO:0000256" key="10">
    <source>
        <dbReference type="ARBA" id="ARBA00023160"/>
    </source>
</evidence>
<keyword evidence="2" id="KW-0444">Lipid biosynthesis</keyword>
<evidence type="ECO:0000313" key="14">
    <source>
        <dbReference type="EMBL" id="KKO05507.1"/>
    </source>
</evidence>
<evidence type="ECO:0000256" key="8">
    <source>
        <dbReference type="ARBA" id="ARBA00023098"/>
    </source>
</evidence>
<proteinExistence type="predicted"/>
<evidence type="ECO:0000256" key="1">
    <source>
        <dbReference type="ARBA" id="ARBA00004141"/>
    </source>
</evidence>
<dbReference type="EMBL" id="LAZR01000019">
    <property type="protein sequence ID" value="KKO05507.1"/>
    <property type="molecule type" value="Genomic_DNA"/>
</dbReference>
<keyword evidence="9 12" id="KW-0472">Membrane</keyword>
<keyword evidence="6" id="KW-0560">Oxidoreductase</keyword>
<evidence type="ECO:0000256" key="6">
    <source>
        <dbReference type="ARBA" id="ARBA00023002"/>
    </source>
</evidence>
<evidence type="ECO:0000259" key="13">
    <source>
        <dbReference type="Pfam" id="PF00487"/>
    </source>
</evidence>
<evidence type="ECO:0000256" key="7">
    <source>
        <dbReference type="ARBA" id="ARBA00023004"/>
    </source>
</evidence>
<evidence type="ECO:0000256" key="9">
    <source>
        <dbReference type="ARBA" id="ARBA00023136"/>
    </source>
</evidence>
<gene>
    <name evidence="14" type="ORF">LCGC14_0077790</name>
</gene>
<name>A0A0F9Y0Z6_9ZZZZ</name>
<organism evidence="14">
    <name type="scientific">marine sediment metagenome</name>
    <dbReference type="NCBI Taxonomy" id="412755"/>
    <lineage>
        <taxon>unclassified sequences</taxon>
        <taxon>metagenomes</taxon>
        <taxon>ecological metagenomes</taxon>
    </lineage>
</organism>
<feature type="domain" description="Fatty acid desaturase" evidence="13">
    <location>
        <begin position="29"/>
        <end position="249"/>
    </location>
</feature>
<evidence type="ECO:0000256" key="4">
    <source>
        <dbReference type="ARBA" id="ARBA00022832"/>
    </source>
</evidence>
<feature type="transmembrane region" description="Helical" evidence="12">
    <location>
        <begin position="29"/>
        <end position="47"/>
    </location>
</feature>
<dbReference type="CDD" id="cd03505">
    <property type="entry name" value="Delta9-FADS-like"/>
    <property type="match status" value="1"/>
</dbReference>
<dbReference type="GO" id="GO:0006633">
    <property type="term" value="P:fatty acid biosynthetic process"/>
    <property type="evidence" value="ECO:0007669"/>
    <property type="project" value="UniProtKB-KW"/>
</dbReference>
<dbReference type="PANTHER" id="PTHR11351">
    <property type="entry name" value="ACYL-COA DESATURASE"/>
    <property type="match status" value="1"/>
</dbReference>
<feature type="coiled-coil region" evidence="11">
    <location>
        <begin position="270"/>
        <end position="314"/>
    </location>
</feature>
<evidence type="ECO:0000256" key="5">
    <source>
        <dbReference type="ARBA" id="ARBA00022989"/>
    </source>
</evidence>
<accession>A0A0F9Y0Z6</accession>
<keyword evidence="4" id="KW-0276">Fatty acid metabolism</keyword>
<dbReference type="PRINTS" id="PR00075">
    <property type="entry name" value="FACDDSATRASE"/>
</dbReference>
<keyword evidence="10" id="KW-0275">Fatty acid biosynthesis</keyword>
<protein>
    <recommendedName>
        <fullName evidence="13">Fatty acid desaturase domain-containing protein</fullName>
    </recommendedName>
</protein>
<reference evidence="14" key="1">
    <citation type="journal article" date="2015" name="Nature">
        <title>Complex archaea that bridge the gap between prokaryotes and eukaryotes.</title>
        <authorList>
            <person name="Spang A."/>
            <person name="Saw J.H."/>
            <person name="Jorgensen S.L."/>
            <person name="Zaremba-Niedzwiedzka K."/>
            <person name="Martijn J."/>
            <person name="Lind A.E."/>
            <person name="van Eijk R."/>
            <person name="Schleper C."/>
            <person name="Guy L."/>
            <person name="Ettema T.J."/>
        </authorList>
    </citation>
    <scope>NUCLEOTIDE SEQUENCE</scope>
</reference>
<keyword evidence="8" id="KW-0443">Lipid metabolism</keyword>
<dbReference type="AlphaFoldDB" id="A0A0F9Y0Z6"/>
<evidence type="ECO:0000256" key="2">
    <source>
        <dbReference type="ARBA" id="ARBA00022516"/>
    </source>
</evidence>
<keyword evidence="7" id="KW-0408">Iron</keyword>
<keyword evidence="3 12" id="KW-0812">Transmembrane</keyword>
<evidence type="ECO:0000256" key="11">
    <source>
        <dbReference type="SAM" id="Coils"/>
    </source>
</evidence>
<dbReference type="InterPro" id="IPR005804">
    <property type="entry name" value="FA_desaturase_dom"/>
</dbReference>
<sequence length="372" mass="43622">MILFTLTPLFAVTLVPLYGFVYGYSAYDWTVFVLLMGFCGISITAGYHRLWSHKAYKAHPALRFIFALGGACALQNDVFNWASDHRRHHAFVDNNDKDPYSAGRGFWFSHIGWILRHYPSSTEDFSNIKDLQKDPILRWQHKHYLALVLFMNIAVPAFLGYLGGSIIAGLLLGGLLRLVLSQHVTYLINSLAHMWGKQTFSEKSSARDNPLIALLTYGEGYHNYHHTFQWDYRNGIRWWHYDPTKWLIRSCEWVGLTSDLKRVTPLSIETARLEMQYRKASERCEALANADTLRTRLEDEYEQLKHTLDLWAQHRQQWYAAKSSQIHDQLHEKWEKIALRDSYREVRFQLKLRRQRWRELLHSFSDVPSATA</sequence>